<proteinExistence type="inferred from homology"/>
<evidence type="ECO:0000313" key="4">
    <source>
        <dbReference type="Proteomes" id="UP001241110"/>
    </source>
</evidence>
<dbReference type="InterPro" id="IPR003423">
    <property type="entry name" value="OMP_efflux"/>
</dbReference>
<feature type="signal peptide" evidence="2">
    <location>
        <begin position="1"/>
        <end position="19"/>
    </location>
</feature>
<dbReference type="RefSeq" id="WP_313976035.1">
    <property type="nucleotide sequence ID" value="NZ_JASJOS010000002.1"/>
</dbReference>
<reference evidence="3" key="1">
    <citation type="submission" date="2023-05" db="EMBL/GenBank/DDBJ databases">
        <authorList>
            <person name="Zhang X."/>
        </authorList>
    </citation>
    <scope>NUCLEOTIDE SEQUENCE</scope>
    <source>
        <strain evidence="3">YF14B1</strain>
    </source>
</reference>
<dbReference type="GO" id="GO:0015562">
    <property type="term" value="F:efflux transmembrane transporter activity"/>
    <property type="evidence" value="ECO:0007669"/>
    <property type="project" value="InterPro"/>
</dbReference>
<dbReference type="Gene3D" id="1.20.1600.10">
    <property type="entry name" value="Outer membrane efflux proteins (OEP)"/>
    <property type="match status" value="1"/>
</dbReference>
<evidence type="ECO:0000313" key="3">
    <source>
        <dbReference type="EMBL" id="MDJ1479665.1"/>
    </source>
</evidence>
<dbReference type="AlphaFoldDB" id="A0AAE3QM97"/>
<keyword evidence="2" id="KW-0732">Signal</keyword>
<protein>
    <submittedName>
        <fullName evidence="3">TolC family protein</fullName>
    </submittedName>
</protein>
<dbReference type="Pfam" id="PF02321">
    <property type="entry name" value="OEP"/>
    <property type="match status" value="1"/>
</dbReference>
<organism evidence="3 4">
    <name type="scientific">Xanthocytophaga flava</name>
    <dbReference type="NCBI Taxonomy" id="3048013"/>
    <lineage>
        <taxon>Bacteria</taxon>
        <taxon>Pseudomonadati</taxon>
        <taxon>Bacteroidota</taxon>
        <taxon>Cytophagia</taxon>
        <taxon>Cytophagales</taxon>
        <taxon>Rhodocytophagaceae</taxon>
        <taxon>Xanthocytophaga</taxon>
    </lineage>
</organism>
<dbReference type="Proteomes" id="UP001241110">
    <property type="component" value="Unassembled WGS sequence"/>
</dbReference>
<gene>
    <name evidence="3" type="ORF">QNI16_04155</name>
</gene>
<feature type="chain" id="PRO_5041994140" evidence="2">
    <location>
        <begin position="20"/>
        <end position="253"/>
    </location>
</feature>
<dbReference type="SUPFAM" id="SSF56954">
    <property type="entry name" value="Outer membrane efflux proteins (OEP)"/>
    <property type="match status" value="1"/>
</dbReference>
<comment type="similarity">
    <text evidence="1">Belongs to the outer membrane factor (OMF) (TC 1.B.17) family.</text>
</comment>
<name>A0AAE3QM97_9BACT</name>
<dbReference type="EMBL" id="JASJOS010000002">
    <property type="protein sequence ID" value="MDJ1479665.1"/>
    <property type="molecule type" value="Genomic_DNA"/>
</dbReference>
<accession>A0AAE3QM97</accession>
<sequence>MKKLLLLLFLSTLTLSALYAQRTGTEYVADSVWQKKLFESPDKILPVLIEAALQHAPEVEIELAEKEIVNQDAIIARKALLSGVSLVSAYNYGTAGNLSVTESTINNPVNSFTTAKSSRYTVGVNLSLPLDKVFTRGNQLKKKQIELHQTELNQKIKENDIRKEVMGLYQELVLTNRILLLSNESLNSMQIHKKMAEKEFVEGEIPVSEIVRVSEMYTKAAVSNEEVKSKLKSMYLLLEQRVGVKLSKLLIGK</sequence>
<evidence type="ECO:0000256" key="1">
    <source>
        <dbReference type="ARBA" id="ARBA00007613"/>
    </source>
</evidence>
<evidence type="ECO:0000256" key="2">
    <source>
        <dbReference type="SAM" id="SignalP"/>
    </source>
</evidence>
<comment type="caution">
    <text evidence="3">The sequence shown here is derived from an EMBL/GenBank/DDBJ whole genome shotgun (WGS) entry which is preliminary data.</text>
</comment>